<reference evidence="2" key="1">
    <citation type="submission" date="2020-04" db="EMBL/GenBank/DDBJ databases">
        <authorList>
            <person name="Alioto T."/>
            <person name="Alioto T."/>
            <person name="Gomez Garrido J."/>
        </authorList>
    </citation>
    <scope>NUCLEOTIDE SEQUENCE</scope>
    <source>
        <strain evidence="2">A484AB</strain>
    </source>
</reference>
<dbReference type="AlphaFoldDB" id="A0A7D9LT62"/>
<dbReference type="Proteomes" id="UP001152795">
    <property type="component" value="Unassembled WGS sequence"/>
</dbReference>
<gene>
    <name evidence="2" type="ORF">PACLA_8A082183</name>
</gene>
<comment type="caution">
    <text evidence="2">The sequence shown here is derived from an EMBL/GenBank/DDBJ whole genome shotgun (WGS) entry which is preliminary data.</text>
</comment>
<keyword evidence="1" id="KW-1015">Disulfide bond</keyword>
<protein>
    <submittedName>
        <fullName evidence="2">A disintegrin and metallo ase with thrombospondin motifs 9</fullName>
    </submittedName>
</protein>
<feature type="disulfide bond" evidence="1">
    <location>
        <begin position="23"/>
        <end position="32"/>
    </location>
</feature>
<feature type="non-terminal residue" evidence="2">
    <location>
        <position position="1"/>
    </location>
</feature>
<evidence type="ECO:0000313" key="2">
    <source>
        <dbReference type="EMBL" id="CAB4038277.1"/>
    </source>
</evidence>
<proteinExistence type="predicted"/>
<name>A0A7D9LT62_PARCT</name>
<dbReference type="OrthoDB" id="6113960at2759"/>
<sequence length="230" mass="26290">NKCLSGGQCQVNSSNSFGFSCACPCRFFGSRCEKHKVFKSCKELSKCEHQDGEHYLQLQFLTCRKSVLVYCADMNTTEPKEYITLNSGEENNFSHLDNTMSPQEFNHYGSTTKFSKIRITADLQITTTDHRFARLTWSDTMTIFQRYGSAGDCVTSDCTANKIGNFRMDIRDTGLYFVTPIKWSYFGWPSECAEHQPVNYNVDVDKQVVSGKCGARNSDTFKCRTERHRL</sequence>
<keyword evidence="3" id="KW-1185">Reference proteome</keyword>
<dbReference type="GO" id="GO:0004222">
    <property type="term" value="F:metalloendopeptidase activity"/>
    <property type="evidence" value="ECO:0007669"/>
    <property type="project" value="InterPro"/>
</dbReference>
<dbReference type="PROSITE" id="PS50026">
    <property type="entry name" value="EGF_3"/>
    <property type="match status" value="1"/>
</dbReference>
<dbReference type="InterPro" id="IPR000742">
    <property type="entry name" value="EGF"/>
</dbReference>
<evidence type="ECO:0000256" key="1">
    <source>
        <dbReference type="PROSITE-ProRule" id="PRU00076"/>
    </source>
</evidence>
<organism evidence="2 3">
    <name type="scientific">Paramuricea clavata</name>
    <name type="common">Red gorgonian</name>
    <name type="synonym">Violescent sea-whip</name>
    <dbReference type="NCBI Taxonomy" id="317549"/>
    <lineage>
        <taxon>Eukaryota</taxon>
        <taxon>Metazoa</taxon>
        <taxon>Cnidaria</taxon>
        <taxon>Anthozoa</taxon>
        <taxon>Octocorallia</taxon>
        <taxon>Malacalcyonacea</taxon>
        <taxon>Plexauridae</taxon>
        <taxon>Paramuricea</taxon>
    </lineage>
</organism>
<dbReference type="EMBL" id="CACRXK020024013">
    <property type="protein sequence ID" value="CAB4038277.1"/>
    <property type="molecule type" value="Genomic_DNA"/>
</dbReference>
<dbReference type="PROSITE" id="PS51046">
    <property type="entry name" value="GON"/>
    <property type="match status" value="1"/>
</dbReference>
<dbReference type="Gene3D" id="2.10.25.10">
    <property type="entry name" value="Laminin"/>
    <property type="match status" value="1"/>
</dbReference>
<dbReference type="Pfam" id="PF08685">
    <property type="entry name" value="GON"/>
    <property type="match status" value="1"/>
</dbReference>
<comment type="caution">
    <text evidence="1">Lacks conserved residue(s) required for the propagation of feature annotation.</text>
</comment>
<evidence type="ECO:0000313" key="3">
    <source>
        <dbReference type="Proteomes" id="UP001152795"/>
    </source>
</evidence>
<accession>A0A7D9LT62</accession>
<dbReference type="PROSITE" id="PS00022">
    <property type="entry name" value="EGF_1"/>
    <property type="match status" value="1"/>
</dbReference>
<keyword evidence="1" id="KW-0245">EGF-like domain</keyword>
<dbReference type="InterPro" id="IPR012314">
    <property type="entry name" value="Pept_M12B_GON-ADAMTSs"/>
</dbReference>
<dbReference type="GO" id="GO:0008270">
    <property type="term" value="F:zinc ion binding"/>
    <property type="evidence" value="ECO:0007669"/>
    <property type="project" value="InterPro"/>
</dbReference>